<dbReference type="PATRIC" id="fig|1600.4.peg.657"/>
<dbReference type="KEGG" id="lae:LBAT_0642"/>
<organism evidence="1 2">
    <name type="scientific">Lactobacillus acetotolerans</name>
    <dbReference type="NCBI Taxonomy" id="1600"/>
    <lineage>
        <taxon>Bacteria</taxon>
        <taxon>Bacillati</taxon>
        <taxon>Bacillota</taxon>
        <taxon>Bacilli</taxon>
        <taxon>Lactobacillales</taxon>
        <taxon>Lactobacillaceae</taxon>
        <taxon>Lactobacillus</taxon>
    </lineage>
</organism>
<proteinExistence type="predicted"/>
<dbReference type="EMBL" id="AP014808">
    <property type="protein sequence ID" value="BAQ57031.1"/>
    <property type="molecule type" value="Genomic_DNA"/>
</dbReference>
<dbReference type="STRING" id="1600.LBAT_0642"/>
<keyword evidence="2" id="KW-1185">Reference proteome</keyword>
<gene>
    <name evidence="1" type="ORF">LBAT_0642</name>
</gene>
<reference evidence="1 2" key="1">
    <citation type="submission" date="2015-03" db="EMBL/GenBank/DDBJ databases">
        <title>Complete genome sequence of Lactobacillus acetotolerans NBRC 13120.</title>
        <authorList>
            <person name="Toh H."/>
            <person name="Morita H."/>
            <person name="Fujita N."/>
        </authorList>
    </citation>
    <scope>NUCLEOTIDE SEQUENCE [LARGE SCALE GENOMIC DNA]</scope>
    <source>
        <strain evidence="1 2">NBRC 13120</strain>
    </source>
</reference>
<sequence>MIFMKTFNSFLATEITKPIKKVYHYLFEYDEDRLSIYGQFCGKILAYLSYALLHRAYVLLTYQDGSTEIGQITKRLSADRFVLRSEDKKILKIVDLNDIFRVDLS</sequence>
<accession>A0A0D6A2R7</accession>
<name>A0A0D6A2R7_9LACO</name>
<evidence type="ECO:0000313" key="1">
    <source>
        <dbReference type="EMBL" id="BAQ57031.1"/>
    </source>
</evidence>
<dbReference type="AlphaFoldDB" id="A0A0D6A2R7"/>
<evidence type="ECO:0000313" key="2">
    <source>
        <dbReference type="Proteomes" id="UP000035709"/>
    </source>
</evidence>
<dbReference type="Proteomes" id="UP000035709">
    <property type="component" value="Chromosome"/>
</dbReference>
<protein>
    <submittedName>
        <fullName evidence="1">Uncharacterized protein</fullName>
    </submittedName>
</protein>